<proteinExistence type="predicted"/>
<organism evidence="1">
    <name type="scientific">Candidatus Kentrum sp. LFY</name>
    <dbReference type="NCBI Taxonomy" id="2126342"/>
    <lineage>
        <taxon>Bacteria</taxon>
        <taxon>Pseudomonadati</taxon>
        <taxon>Pseudomonadota</taxon>
        <taxon>Gammaproteobacteria</taxon>
        <taxon>Candidatus Kentrum</taxon>
    </lineage>
</organism>
<dbReference type="InterPro" id="IPR035069">
    <property type="entry name" value="TTHA1013/TTHA0281-like"/>
</dbReference>
<dbReference type="EMBL" id="CAADFF010000074">
    <property type="protein sequence ID" value="VFJ95752.1"/>
    <property type="molecule type" value="Genomic_DNA"/>
</dbReference>
<sequence length="88" mass="9831">MAIKYLTIVEPSLEVRIYRKNHIFYSEQDEGYVADIPDLKACSAFGETPDRALAEVLAAKESWLAAARSNGKTIPAPKYRPIIYRSAA</sequence>
<reference evidence="1" key="1">
    <citation type="submission" date="2019-02" db="EMBL/GenBank/DDBJ databases">
        <authorList>
            <person name="Gruber-Vodicka R. H."/>
            <person name="Seah K. B. B."/>
        </authorList>
    </citation>
    <scope>NUCLEOTIDE SEQUENCE</scope>
    <source>
        <strain evidence="1">BECK_M7</strain>
    </source>
</reference>
<protein>
    <submittedName>
        <fullName evidence="1">Predicted nuclease of the RNAse H fold, HicB family</fullName>
    </submittedName>
</protein>
<accession>A0A450UT76</accession>
<evidence type="ECO:0000313" key="1">
    <source>
        <dbReference type="EMBL" id="VFJ95752.1"/>
    </source>
</evidence>
<dbReference type="AlphaFoldDB" id="A0A450UT76"/>
<name>A0A450UT76_9GAMM</name>
<dbReference type="Gene3D" id="3.30.160.250">
    <property type="match status" value="1"/>
</dbReference>
<gene>
    <name evidence="1" type="ORF">BECKLFY1418B_GA0070995_10746</name>
</gene>
<dbReference type="SUPFAM" id="SSF143100">
    <property type="entry name" value="TTHA1013/TTHA0281-like"/>
    <property type="match status" value="1"/>
</dbReference>